<organism evidence="3 4">
    <name type="scientific">Panicum virgatum</name>
    <name type="common">Blackwell switchgrass</name>
    <dbReference type="NCBI Taxonomy" id="38727"/>
    <lineage>
        <taxon>Eukaryota</taxon>
        <taxon>Viridiplantae</taxon>
        <taxon>Streptophyta</taxon>
        <taxon>Embryophyta</taxon>
        <taxon>Tracheophyta</taxon>
        <taxon>Spermatophyta</taxon>
        <taxon>Magnoliopsida</taxon>
        <taxon>Liliopsida</taxon>
        <taxon>Poales</taxon>
        <taxon>Poaceae</taxon>
        <taxon>PACMAD clade</taxon>
        <taxon>Panicoideae</taxon>
        <taxon>Panicodae</taxon>
        <taxon>Paniceae</taxon>
        <taxon>Panicinae</taxon>
        <taxon>Panicum</taxon>
        <taxon>Panicum sect. Hiantes</taxon>
    </lineage>
</organism>
<reference evidence="3" key="1">
    <citation type="submission" date="2020-05" db="EMBL/GenBank/DDBJ databases">
        <title>WGS assembly of Panicum virgatum.</title>
        <authorList>
            <person name="Lovell J.T."/>
            <person name="Jenkins J."/>
            <person name="Shu S."/>
            <person name="Juenger T.E."/>
            <person name="Schmutz J."/>
        </authorList>
    </citation>
    <scope>NUCLEOTIDE SEQUENCE</scope>
    <source>
        <strain evidence="3">AP13</strain>
    </source>
</reference>
<keyword evidence="1" id="KW-0175">Coiled coil</keyword>
<dbReference type="AlphaFoldDB" id="A0A8T0VQ83"/>
<evidence type="ECO:0008006" key="5">
    <source>
        <dbReference type="Google" id="ProtNLM"/>
    </source>
</evidence>
<feature type="compositionally biased region" description="Basic and acidic residues" evidence="2">
    <location>
        <begin position="166"/>
        <end position="183"/>
    </location>
</feature>
<name>A0A8T0VQ83_PANVG</name>
<dbReference type="EMBL" id="CM029040">
    <property type="protein sequence ID" value="KAG2635746.1"/>
    <property type="molecule type" value="Genomic_DNA"/>
</dbReference>
<feature type="compositionally biased region" description="Low complexity" evidence="2">
    <location>
        <begin position="218"/>
        <end position="232"/>
    </location>
</feature>
<feature type="compositionally biased region" description="Low complexity" evidence="2">
    <location>
        <begin position="104"/>
        <end position="114"/>
    </location>
</feature>
<feature type="compositionally biased region" description="Basic and acidic residues" evidence="2">
    <location>
        <begin position="44"/>
        <end position="53"/>
    </location>
</feature>
<feature type="region of interest" description="Disordered" evidence="2">
    <location>
        <begin position="1"/>
        <end position="129"/>
    </location>
</feature>
<protein>
    <recommendedName>
        <fullName evidence="5">WPP domain-interacting protein 2</fullName>
    </recommendedName>
</protein>
<dbReference type="Proteomes" id="UP000823388">
    <property type="component" value="Chromosome 2N"/>
</dbReference>
<evidence type="ECO:0000256" key="2">
    <source>
        <dbReference type="SAM" id="MobiDB-lite"/>
    </source>
</evidence>
<feature type="region of interest" description="Disordered" evidence="2">
    <location>
        <begin position="334"/>
        <end position="362"/>
    </location>
</feature>
<dbReference type="PANTHER" id="PTHR34562">
    <property type="entry name" value="WPP DOMAIN-INTERACTING PROTEIN 2"/>
    <property type="match status" value="1"/>
</dbReference>
<sequence length="540" mass="58116">MDSGANSVGESMGESPAPAPAPEPEARPAEPVTKGRGLRRWRRIPREQQHHEGSPASPGTAGTGNGAATGAGEDLAAQLHKRRLGPPADAPKGKQDAFVEEVESSVASVESSFVPLEASPPPAPTRLDPNLGLLIATAGFSLGAGGADSDNSDDRTSKFSTAASAPRHDFSSGGFGRERDRARSRAPSGAAHGKNLRAARGRGASARAAASPGEPENSRSSVESNLRSSSAAHGRRSSTGITSNGVHKVLFPDDHQSDDEPPSEGVRYTTGSFYKENGSVVGRLGNYDSDANNVGKFENGGTHSGLDPYVESIALLQSAQEALENEIQKFVEIRKETDENSTTHHSETEWSNSPHPDESVEELSEKIKILESKLEEATILINERDSKILKLDTLSQIQPQDTVACNSDLLSLQSDVDQLLLEKMEAEIQCFILTRASQDWVPPIKDQFSLYETQKSLTGDRKSLETKLRHTENRAMMLEEMVDKLESQCKELSETSEVLKLQARASRASLFCSVQFVLLCIAMGTLLVRFLPSSPEIVPT</sequence>
<proteinExistence type="predicted"/>
<evidence type="ECO:0000313" key="3">
    <source>
        <dbReference type="EMBL" id="KAG2635746.1"/>
    </source>
</evidence>
<evidence type="ECO:0000313" key="4">
    <source>
        <dbReference type="Proteomes" id="UP000823388"/>
    </source>
</evidence>
<accession>A0A8T0VQ83</accession>
<feature type="region of interest" description="Disordered" evidence="2">
    <location>
        <begin position="141"/>
        <end position="270"/>
    </location>
</feature>
<feature type="coiled-coil region" evidence="1">
    <location>
        <begin position="461"/>
        <end position="502"/>
    </location>
</feature>
<dbReference type="OrthoDB" id="680851at2759"/>
<comment type="caution">
    <text evidence="3">The sequence shown here is derived from an EMBL/GenBank/DDBJ whole genome shotgun (WGS) entry which is preliminary data.</text>
</comment>
<gene>
    <name evidence="3" type="ORF">PVAP13_2NG380200</name>
</gene>
<dbReference type="InterPro" id="IPR044696">
    <property type="entry name" value="WIP1/2/3"/>
</dbReference>
<keyword evidence="4" id="KW-1185">Reference proteome</keyword>
<dbReference type="PANTHER" id="PTHR34562:SF8">
    <property type="entry name" value="WPP DOMAIN-INTERACTING PROTEIN 1"/>
    <property type="match status" value="1"/>
</dbReference>
<feature type="compositionally biased region" description="Basic and acidic residues" evidence="2">
    <location>
        <begin position="334"/>
        <end position="348"/>
    </location>
</feature>
<feature type="compositionally biased region" description="Low complexity" evidence="2">
    <location>
        <begin position="201"/>
        <end position="211"/>
    </location>
</feature>
<evidence type="ECO:0000256" key="1">
    <source>
        <dbReference type="SAM" id="Coils"/>
    </source>
</evidence>